<feature type="domain" description="RNA-polymerase II-associated protein 3-like C-terminal" evidence="7">
    <location>
        <begin position="793"/>
        <end position="899"/>
    </location>
</feature>
<gene>
    <name evidence="8" type="ORF">CLF_100810</name>
</gene>
<keyword evidence="3" id="KW-0677">Repeat</keyword>
<keyword evidence="4 5" id="KW-0802">TPR repeat</keyword>
<evidence type="ECO:0000256" key="6">
    <source>
        <dbReference type="SAM" id="MobiDB-lite"/>
    </source>
</evidence>
<dbReference type="GO" id="GO:0006626">
    <property type="term" value="P:protein targeting to mitochondrion"/>
    <property type="evidence" value="ECO:0007669"/>
    <property type="project" value="TreeGrafter"/>
</dbReference>
<dbReference type="Gene3D" id="1.25.40.10">
    <property type="entry name" value="Tetratricopeptide repeat domain"/>
    <property type="match status" value="2"/>
</dbReference>
<reference evidence="8" key="1">
    <citation type="journal article" date="2011" name="Genome Biol.">
        <title>The draft genome of the carcinogenic human liver fluke Clonorchis sinensis.</title>
        <authorList>
            <person name="Wang X."/>
            <person name="Chen W."/>
            <person name="Huang Y."/>
            <person name="Sun J."/>
            <person name="Men J."/>
            <person name="Liu H."/>
            <person name="Luo F."/>
            <person name="Guo L."/>
            <person name="Lv X."/>
            <person name="Deng C."/>
            <person name="Zhou C."/>
            <person name="Fan Y."/>
            <person name="Li X."/>
            <person name="Huang L."/>
            <person name="Hu Y."/>
            <person name="Liang C."/>
            <person name="Hu X."/>
            <person name="Xu J."/>
            <person name="Yu X."/>
        </authorList>
    </citation>
    <scope>NUCLEOTIDE SEQUENCE [LARGE SCALE GENOMIC DNA]</scope>
    <source>
        <strain evidence="8">Henan</strain>
    </source>
</reference>
<dbReference type="InterPro" id="IPR025986">
    <property type="entry name" value="RPAP3-like_C"/>
</dbReference>
<name>G7Y4A8_CLOSI</name>
<feature type="region of interest" description="Disordered" evidence="6">
    <location>
        <begin position="370"/>
        <end position="570"/>
    </location>
</feature>
<sequence length="924" mass="104888">MTDHMYHNERTKAHDIPIAHLDFKYIKECKDIKELEKIMKTLRSGEVGHYAELERCCEECIRNIDPENRVLRVSMPLGSLDQLDQPSREAIETGLQDWLEEMKSGDTEAGENLSHEALLERISRKLVTVLESEVEDKGLEYDDEVPAVRREIFFRGNSKSAIRARCDGDGNKPKRIVKPRDYSEWDKLEKEWDKELSDTITDVSSSCVQPNTVVEKGEKMDVSDTEMRSIQKLNLTELAKRVESLPEHTRRQMAVREKEKGNEAFHAGDYNEALVYYKRSLTILPMAAVHNNRALIYLHQKQWSAAAKDCARVLQEEPNNLKALFRSGRANYELHNLEQAEKDLERLTDQEPTNTKAQALLRSVRVAKTKRQASRLAGGRRMLITEEGDSESSDEDIPTNSQKKNSHSAQSFDSHNSQSLTDMQEPNVQQPALIDSRDSTEKLISEDRKGQTVSPAGCSKNIQNQIPTGQTRVRARKVYYPSNPGPYGREGMVIEELSDSDEPAQPQTSSPTEKPPTDGECDQVKTSPQVSHCKETKDTSLQNSDSSRNSQKPPEPELTEASSTSRLDKQERIRTFDEAKEQGKKLLGQGDLQKAMEAYTRSIELASGDPEQLALSYRNRALVALQMNENTKAIEDCNHAITIEPQNPVSYYRRALGLRALKNYEDSLRDLEKAHELRPCSENIRSELQKARFLVESNPRKERAASEFGTDAEDSLGFEVIDQPLEPSQDAGGDSYSVHYGCTTDTCDWQLVSEIVNESDLSKKADDEETELKETLDYLSESMDPTRITPCVFQNRWCSLRGLHADKLHKAVIKLLHETNPDRLNEVIGIKLDALMLDEVIRALCWLCLTSGKLALSHFVMLHPSASDRSKDKAYEFAYKTLKNLSNLPRFDCALFLIEEPTIQGRFPLQWKLMVSIFSHELAL</sequence>
<feature type="compositionally biased region" description="Polar residues" evidence="6">
    <location>
        <begin position="539"/>
        <end position="552"/>
    </location>
</feature>
<keyword evidence="2" id="KW-0963">Cytoplasm</keyword>
<dbReference type="GO" id="GO:0005829">
    <property type="term" value="C:cytosol"/>
    <property type="evidence" value="ECO:0007669"/>
    <property type="project" value="TreeGrafter"/>
</dbReference>
<feature type="compositionally biased region" description="Acidic residues" evidence="6">
    <location>
        <begin position="386"/>
        <end position="397"/>
    </location>
</feature>
<dbReference type="Proteomes" id="UP000008909">
    <property type="component" value="Unassembled WGS sequence"/>
</dbReference>
<organism evidence="8 9">
    <name type="scientific">Clonorchis sinensis</name>
    <name type="common">Chinese liver fluke</name>
    <dbReference type="NCBI Taxonomy" id="79923"/>
    <lineage>
        <taxon>Eukaryota</taxon>
        <taxon>Metazoa</taxon>
        <taxon>Spiralia</taxon>
        <taxon>Lophotrochozoa</taxon>
        <taxon>Platyhelminthes</taxon>
        <taxon>Trematoda</taxon>
        <taxon>Digenea</taxon>
        <taxon>Opisthorchiida</taxon>
        <taxon>Opisthorchiata</taxon>
        <taxon>Opisthorchiidae</taxon>
        <taxon>Clonorchis</taxon>
    </lineage>
</organism>
<dbReference type="Pfam" id="PF14559">
    <property type="entry name" value="TPR_19"/>
    <property type="match status" value="1"/>
</dbReference>
<evidence type="ECO:0000256" key="5">
    <source>
        <dbReference type="PROSITE-ProRule" id="PRU00339"/>
    </source>
</evidence>
<dbReference type="SUPFAM" id="SSF48452">
    <property type="entry name" value="TPR-like"/>
    <property type="match status" value="2"/>
</dbReference>
<feature type="repeat" description="TPR" evidence="5">
    <location>
        <begin position="614"/>
        <end position="647"/>
    </location>
</feature>
<dbReference type="InterPro" id="IPR011990">
    <property type="entry name" value="TPR-like_helical_dom_sf"/>
</dbReference>
<dbReference type="PANTHER" id="PTHR45984">
    <property type="entry name" value="RNA (RNA) POLYMERASE II ASSOCIATED PROTEIN HOMOLOG"/>
    <property type="match status" value="1"/>
</dbReference>
<dbReference type="GO" id="GO:0005739">
    <property type="term" value="C:mitochondrion"/>
    <property type="evidence" value="ECO:0007669"/>
    <property type="project" value="TreeGrafter"/>
</dbReference>
<feature type="compositionally biased region" description="Basic and acidic residues" evidence="6">
    <location>
        <begin position="435"/>
        <end position="450"/>
    </location>
</feature>
<dbReference type="PROSITE" id="PS50005">
    <property type="entry name" value="TPR"/>
    <property type="match status" value="1"/>
</dbReference>
<evidence type="ECO:0000256" key="1">
    <source>
        <dbReference type="ARBA" id="ARBA00004496"/>
    </source>
</evidence>
<dbReference type="EMBL" id="DF142854">
    <property type="protein sequence ID" value="GAA47794.1"/>
    <property type="molecule type" value="Genomic_DNA"/>
</dbReference>
<dbReference type="Pfam" id="PF13181">
    <property type="entry name" value="TPR_8"/>
    <property type="match status" value="1"/>
</dbReference>
<dbReference type="AlphaFoldDB" id="G7Y4A8"/>
<evidence type="ECO:0000313" key="9">
    <source>
        <dbReference type="Proteomes" id="UP000008909"/>
    </source>
</evidence>
<comment type="subcellular location">
    <subcellularLocation>
        <location evidence="1">Cytoplasm</location>
    </subcellularLocation>
</comment>
<evidence type="ECO:0000259" key="7">
    <source>
        <dbReference type="Pfam" id="PF13877"/>
    </source>
</evidence>
<dbReference type="PANTHER" id="PTHR45984:SF2">
    <property type="entry name" value="MITOCHONDRIAL IMPORT RECEPTOR SUBUNIT TOM34"/>
    <property type="match status" value="1"/>
</dbReference>
<feature type="compositionally biased region" description="Polar residues" evidence="6">
    <location>
        <begin position="398"/>
        <end position="430"/>
    </location>
</feature>
<evidence type="ECO:0000256" key="3">
    <source>
        <dbReference type="ARBA" id="ARBA00022737"/>
    </source>
</evidence>
<evidence type="ECO:0000256" key="4">
    <source>
        <dbReference type="ARBA" id="ARBA00022803"/>
    </source>
</evidence>
<accession>G7Y4A8</accession>
<dbReference type="Pfam" id="PF13877">
    <property type="entry name" value="RPAP3_C"/>
    <property type="match status" value="1"/>
</dbReference>
<protein>
    <submittedName>
        <fullName evidence="8">Sperm-associated antigen 1</fullName>
    </submittedName>
</protein>
<keyword evidence="9" id="KW-1185">Reference proteome</keyword>
<evidence type="ECO:0000313" key="8">
    <source>
        <dbReference type="EMBL" id="GAA47794.1"/>
    </source>
</evidence>
<dbReference type="InterPro" id="IPR019734">
    <property type="entry name" value="TPR_rpt"/>
</dbReference>
<reference key="2">
    <citation type="submission" date="2011-10" db="EMBL/GenBank/DDBJ databases">
        <title>The genome and transcriptome sequence of Clonorchis sinensis provide insights into the carcinogenic liver fluke.</title>
        <authorList>
            <person name="Wang X."/>
            <person name="Huang Y."/>
            <person name="Chen W."/>
            <person name="Liu H."/>
            <person name="Guo L."/>
            <person name="Chen Y."/>
            <person name="Luo F."/>
            <person name="Zhou W."/>
            <person name="Sun J."/>
            <person name="Mao Q."/>
            <person name="Liang P."/>
            <person name="Zhou C."/>
            <person name="Tian Y."/>
            <person name="Men J."/>
            <person name="Lv X."/>
            <person name="Huang L."/>
            <person name="Zhou J."/>
            <person name="Hu Y."/>
            <person name="Li R."/>
            <person name="Zhang F."/>
            <person name="Lei H."/>
            <person name="Li X."/>
            <person name="Hu X."/>
            <person name="Liang C."/>
            <person name="Xu J."/>
            <person name="Wu Z."/>
            <person name="Yu X."/>
        </authorList>
    </citation>
    <scope>NUCLEOTIDE SEQUENCE</scope>
    <source>
        <strain>Henan</strain>
    </source>
</reference>
<dbReference type="SMART" id="SM00028">
    <property type="entry name" value="TPR"/>
    <property type="match status" value="6"/>
</dbReference>
<evidence type="ECO:0000256" key="2">
    <source>
        <dbReference type="ARBA" id="ARBA00022490"/>
    </source>
</evidence>
<proteinExistence type="predicted"/>
<dbReference type="InterPro" id="IPR051982">
    <property type="entry name" value="CiliaryAsmbly_MitoImport"/>
</dbReference>
<dbReference type="GO" id="GO:0031072">
    <property type="term" value="F:heat shock protein binding"/>
    <property type="evidence" value="ECO:0007669"/>
    <property type="project" value="TreeGrafter"/>
</dbReference>
<feature type="compositionally biased region" description="Polar residues" evidence="6">
    <location>
        <begin position="460"/>
        <end position="471"/>
    </location>
</feature>